<dbReference type="STRING" id="446466.Cfla_2381"/>
<proteinExistence type="predicted"/>
<gene>
    <name evidence="3" type="ordered locus">Cfla_2381</name>
</gene>
<evidence type="ECO:0000256" key="1">
    <source>
        <dbReference type="SAM" id="MobiDB-lite"/>
    </source>
</evidence>
<feature type="compositionally biased region" description="Low complexity" evidence="1">
    <location>
        <begin position="41"/>
        <end position="76"/>
    </location>
</feature>
<dbReference type="RefSeq" id="WP_013117605.1">
    <property type="nucleotide sequence ID" value="NC_014151.1"/>
</dbReference>
<dbReference type="HOGENOM" id="CLU_114506_0_0_11"/>
<feature type="compositionally biased region" description="Pro residues" evidence="1">
    <location>
        <begin position="77"/>
        <end position="93"/>
    </location>
</feature>
<evidence type="ECO:0000256" key="2">
    <source>
        <dbReference type="SAM" id="SignalP"/>
    </source>
</evidence>
<keyword evidence="4" id="KW-1185">Reference proteome</keyword>
<sequence length="194" mass="18609">MRATPSPSAGRAGRRSVPARRAVACAASLALVLLAAACTTGPREGAAPTTASATASTPGPTSTATATTPAPQASAQPPTPEPTPEPAPAPGAEPPDGRGAVPVVVTYSGWDVAASRVAVGAYVEGLVESGGTCTLTLTGPGTTRTASQPATPDAGSTSCGELAAGASSGTWSARVTYESPTASGASATVEVVVP</sequence>
<feature type="signal peptide" evidence="2">
    <location>
        <begin position="1"/>
        <end position="37"/>
    </location>
</feature>
<dbReference type="AlphaFoldDB" id="D5UHF0"/>
<feature type="region of interest" description="Disordered" evidence="1">
    <location>
        <begin position="138"/>
        <end position="170"/>
    </location>
</feature>
<dbReference type="EMBL" id="CP001964">
    <property type="protein sequence ID" value="ADG75271.1"/>
    <property type="molecule type" value="Genomic_DNA"/>
</dbReference>
<feature type="region of interest" description="Disordered" evidence="1">
    <location>
        <begin position="41"/>
        <end position="100"/>
    </location>
</feature>
<feature type="region of interest" description="Disordered" evidence="1">
    <location>
        <begin position="1"/>
        <end position="20"/>
    </location>
</feature>
<dbReference type="eggNOG" id="ENOG50313FC">
    <property type="taxonomic scope" value="Bacteria"/>
</dbReference>
<name>D5UHF0_CELFN</name>
<protein>
    <submittedName>
        <fullName evidence="3">Uncharacterized protein</fullName>
    </submittedName>
</protein>
<dbReference type="Proteomes" id="UP000000849">
    <property type="component" value="Chromosome"/>
</dbReference>
<organism evidence="3 4">
    <name type="scientific">Cellulomonas flavigena (strain ATCC 482 / DSM 20109 / BCRC 11376 / JCM 18109 / NBRC 3775 / NCIMB 8073 / NRS 134)</name>
    <dbReference type="NCBI Taxonomy" id="446466"/>
    <lineage>
        <taxon>Bacteria</taxon>
        <taxon>Bacillati</taxon>
        <taxon>Actinomycetota</taxon>
        <taxon>Actinomycetes</taxon>
        <taxon>Micrococcales</taxon>
        <taxon>Cellulomonadaceae</taxon>
        <taxon>Cellulomonas</taxon>
    </lineage>
</organism>
<evidence type="ECO:0000313" key="3">
    <source>
        <dbReference type="EMBL" id="ADG75271.1"/>
    </source>
</evidence>
<accession>D5UHF0</accession>
<feature type="chain" id="PRO_5038914262" evidence="2">
    <location>
        <begin position="38"/>
        <end position="194"/>
    </location>
</feature>
<dbReference type="KEGG" id="cfl:Cfla_2381"/>
<keyword evidence="2" id="KW-0732">Signal</keyword>
<feature type="compositionally biased region" description="Polar residues" evidence="1">
    <location>
        <begin position="146"/>
        <end position="159"/>
    </location>
</feature>
<evidence type="ECO:0000313" key="4">
    <source>
        <dbReference type="Proteomes" id="UP000000849"/>
    </source>
</evidence>
<reference evidence="3 4" key="1">
    <citation type="journal article" date="2010" name="Stand. Genomic Sci.">
        <title>Complete genome sequence of Cellulomonas flavigena type strain (134).</title>
        <authorList>
            <person name="Abt B."/>
            <person name="Foster B."/>
            <person name="Lapidus A."/>
            <person name="Clum A."/>
            <person name="Sun H."/>
            <person name="Pukall R."/>
            <person name="Lucas S."/>
            <person name="Glavina Del Rio T."/>
            <person name="Nolan M."/>
            <person name="Tice H."/>
            <person name="Cheng J.F."/>
            <person name="Pitluck S."/>
            <person name="Liolios K."/>
            <person name="Ivanova N."/>
            <person name="Mavromatis K."/>
            <person name="Ovchinnikova G."/>
            <person name="Pati A."/>
            <person name="Goodwin L."/>
            <person name="Chen A."/>
            <person name="Palaniappan K."/>
            <person name="Land M."/>
            <person name="Hauser L."/>
            <person name="Chang Y.J."/>
            <person name="Jeffries C.D."/>
            <person name="Rohde M."/>
            <person name="Goker M."/>
            <person name="Woyke T."/>
            <person name="Bristow J."/>
            <person name="Eisen J.A."/>
            <person name="Markowitz V."/>
            <person name="Hugenholtz P."/>
            <person name="Kyrpides N.C."/>
            <person name="Klenk H.P."/>
        </authorList>
    </citation>
    <scope>NUCLEOTIDE SEQUENCE [LARGE SCALE GENOMIC DNA]</scope>
    <source>
        <strain evidence="4">ATCC 482 / DSM 20109 / BCRC 11376 / JCM 18109 / NBRC 3775 / NCIMB 8073 / NRS 134</strain>
    </source>
</reference>